<protein>
    <submittedName>
        <fullName evidence="2">Uncharacterized protein</fullName>
    </submittedName>
</protein>
<reference evidence="2 3" key="1">
    <citation type="journal article" date="2020" name="G3 (Bethesda)">
        <title>Genetic Underpinnings of Host Manipulation by Ophiocordyceps as Revealed by Comparative Transcriptomics.</title>
        <authorList>
            <person name="Will I."/>
            <person name="Das B."/>
            <person name="Trinh T."/>
            <person name="Brachmann A."/>
            <person name="Ohm R.A."/>
            <person name="de Bekker C."/>
        </authorList>
    </citation>
    <scope>NUCLEOTIDE SEQUENCE [LARGE SCALE GENOMIC DNA]</scope>
    <source>
        <strain evidence="2 3">EC05</strain>
    </source>
</reference>
<feature type="compositionally biased region" description="Low complexity" evidence="1">
    <location>
        <begin position="130"/>
        <end position="141"/>
    </location>
</feature>
<organism evidence="2 3">
    <name type="scientific">Ophiocordyceps camponoti-floridani</name>
    <dbReference type="NCBI Taxonomy" id="2030778"/>
    <lineage>
        <taxon>Eukaryota</taxon>
        <taxon>Fungi</taxon>
        <taxon>Dikarya</taxon>
        <taxon>Ascomycota</taxon>
        <taxon>Pezizomycotina</taxon>
        <taxon>Sordariomycetes</taxon>
        <taxon>Hypocreomycetidae</taxon>
        <taxon>Hypocreales</taxon>
        <taxon>Ophiocordycipitaceae</taxon>
        <taxon>Ophiocordyceps</taxon>
    </lineage>
</organism>
<proteinExistence type="predicted"/>
<feature type="region of interest" description="Disordered" evidence="1">
    <location>
        <begin position="174"/>
        <end position="239"/>
    </location>
</feature>
<dbReference type="Proteomes" id="UP000562929">
    <property type="component" value="Unassembled WGS sequence"/>
</dbReference>
<keyword evidence="3" id="KW-1185">Reference proteome</keyword>
<dbReference type="EMBL" id="JAACLJ010000005">
    <property type="protein sequence ID" value="KAF4585366.1"/>
    <property type="molecule type" value="Genomic_DNA"/>
</dbReference>
<comment type="caution">
    <text evidence="2">The sequence shown here is derived from an EMBL/GenBank/DDBJ whole genome shotgun (WGS) entry which is preliminary data.</text>
</comment>
<evidence type="ECO:0000313" key="3">
    <source>
        <dbReference type="Proteomes" id="UP000562929"/>
    </source>
</evidence>
<dbReference type="OrthoDB" id="5395975at2759"/>
<sequence>MTAEPKVEILIHISAPSTTADDVAYRQLAQAYLAFSPEHGERIATSHQEDGIRATESEPALASSLELSFRSVMDNLASPNVVAAAGGEQRVVFCSPASQISDSYPMPDRELTLASPSRVLERYLGGTGFSAESWSSSSSSSYDDEVDAVDVPSSVPDPNLGYIIPVTPVIRTAQARKRRRSPEEHEAIIPPDISHISSSPPPKSVSEPPPPKKPRPQTIPRAESLSATQSTTTTTTTTTNTLIIPLAKLERQLSSRYRPAPHPRPLNPLERGYWLFDCTAWPAQTRLDAWVFLSNYVGNGVAGWGVWCRRAPPPGHESIRFYCWALVAKHVYLLIYLASTRRVKATGAKWYDAEGKVAIEVLPNERRTS</sequence>
<feature type="region of interest" description="Disordered" evidence="1">
    <location>
        <begin position="129"/>
        <end position="154"/>
    </location>
</feature>
<evidence type="ECO:0000256" key="1">
    <source>
        <dbReference type="SAM" id="MobiDB-lite"/>
    </source>
</evidence>
<name>A0A8H4Q4A2_9HYPO</name>
<gene>
    <name evidence="2" type="ORF">GQ602_004671</name>
</gene>
<feature type="compositionally biased region" description="Pro residues" evidence="1">
    <location>
        <begin position="199"/>
        <end position="211"/>
    </location>
</feature>
<dbReference type="AlphaFoldDB" id="A0A8H4Q4A2"/>
<feature type="compositionally biased region" description="Low complexity" evidence="1">
    <location>
        <begin position="188"/>
        <end position="198"/>
    </location>
</feature>
<evidence type="ECO:0000313" key="2">
    <source>
        <dbReference type="EMBL" id="KAF4585366.1"/>
    </source>
</evidence>
<accession>A0A8H4Q4A2</accession>